<feature type="chain" id="PRO_5003371490" evidence="1">
    <location>
        <begin position="40"/>
        <end position="55"/>
    </location>
</feature>
<evidence type="ECO:0000313" key="3">
    <source>
        <dbReference type="Proteomes" id="UP000009045"/>
    </source>
</evidence>
<accession>F7X6A9</accession>
<dbReference type="HOGENOM" id="CLU_212808_0_0_5"/>
<dbReference type="PATRIC" id="fig|707241.3.peg.2823"/>
<evidence type="ECO:0000256" key="1">
    <source>
        <dbReference type="SAM" id="SignalP"/>
    </source>
</evidence>
<dbReference type="Proteomes" id="UP000009045">
    <property type="component" value="Chromosome"/>
</dbReference>
<sequence length="55" mass="5713">MPGQGASGHQLGRNNMKTMLKQGLLAAALLTSMAPVAMAQECADAETQAVYIQHG</sequence>
<feature type="signal peptide" evidence="1">
    <location>
        <begin position="1"/>
        <end position="39"/>
    </location>
</feature>
<dbReference type="KEGG" id="smx:SM11_chr2701"/>
<evidence type="ECO:0000313" key="2">
    <source>
        <dbReference type="EMBL" id="AEH79954.1"/>
    </source>
</evidence>
<dbReference type="AlphaFoldDB" id="F7X6A9"/>
<proteinExistence type="predicted"/>
<dbReference type="EMBL" id="CP001830">
    <property type="protein sequence ID" value="AEH79954.1"/>
    <property type="molecule type" value="Genomic_DNA"/>
</dbReference>
<reference evidence="2 3" key="1">
    <citation type="journal article" date="2011" name="J. Biotechnol.">
        <title>The complete genome sequence of the dominant Sinorhizobium meliloti field isolate SM11 extends the S. meliloti pan-genome.</title>
        <authorList>
            <person name="Schneiker-Bekel S."/>
            <person name="Wibberg D."/>
            <person name="Bekel T."/>
            <person name="Blom J."/>
            <person name="Linke B."/>
            <person name="Neuweger H."/>
            <person name="Stiens M."/>
            <person name="Vorholter F.J."/>
            <person name="Weidner S."/>
            <person name="Goesmann A."/>
            <person name="Puhler A."/>
            <person name="Schluter A."/>
        </authorList>
    </citation>
    <scope>NUCLEOTIDE SEQUENCE [LARGE SCALE GENOMIC DNA]</scope>
    <source>
        <strain evidence="2 3">SM11</strain>
    </source>
</reference>
<name>F7X6A9_SINMM</name>
<organism evidence="2 3">
    <name type="scientific">Sinorhizobium meliloti (strain SM11)</name>
    <dbReference type="NCBI Taxonomy" id="707241"/>
    <lineage>
        <taxon>Bacteria</taxon>
        <taxon>Pseudomonadati</taxon>
        <taxon>Pseudomonadota</taxon>
        <taxon>Alphaproteobacteria</taxon>
        <taxon>Hyphomicrobiales</taxon>
        <taxon>Rhizobiaceae</taxon>
        <taxon>Sinorhizobium/Ensifer group</taxon>
        <taxon>Sinorhizobium</taxon>
    </lineage>
</organism>
<protein>
    <submittedName>
        <fullName evidence="2">Uncharacterized protein</fullName>
    </submittedName>
</protein>
<keyword evidence="1" id="KW-0732">Signal</keyword>
<gene>
    <name evidence="2" type="ordered locus">SM11_chr2701</name>
</gene>